<dbReference type="PANTHER" id="PTHR11229">
    <property type="entry name" value="50S RIBOSOMAL PROTEIN L3"/>
    <property type="match status" value="1"/>
</dbReference>
<dbReference type="InterPro" id="IPR019927">
    <property type="entry name" value="Ribosomal_uL3_bac/org-type"/>
</dbReference>
<evidence type="ECO:0000256" key="1">
    <source>
        <dbReference type="ARBA" id="ARBA00006540"/>
    </source>
</evidence>
<dbReference type="GO" id="GO:0003735">
    <property type="term" value="F:structural constituent of ribosome"/>
    <property type="evidence" value="ECO:0007669"/>
    <property type="project" value="InterPro"/>
</dbReference>
<evidence type="ECO:0000313" key="6">
    <source>
        <dbReference type="EMBL" id="KAJ3044759.1"/>
    </source>
</evidence>
<dbReference type="FunFam" id="2.40.30.10:FF:000004">
    <property type="entry name" value="50S ribosomal protein L3"/>
    <property type="match status" value="1"/>
</dbReference>
<proteinExistence type="inferred from homology"/>
<sequence length="373" mass="42211">MPPPTLRPPSSLPSHSATSLLSFLRSSSSAHLRPRSSSRTFSTTTPSLLGRRIQHPSVAAAISEKERFHTLYADKVRPGWPTITKSPAAPAILRDEEGKLIPRKYEYGKTRRCGTVALKRGMVMLWDEWGRMYGCTVLQIIDNEVVKSRWNGGVGSHMVEVGAVNHPNLHRLKTDRLNHFRRWGITPKRYTTEFKVSPDCVLEPGTRLTARHYVPGQYIDVQGYTIGRGFQGAMKRWGFKGQPATHGHSKSHRSLGSTGNSTTPGRTFPGKKMHGRMGGRKRTMQCLRIMKIDVINNLIYVRGNVPGFDDAFLRLRDAIRKEWYKKCFPDTEKVPMPTWYGGEIGEVETVREIVTGEFEGGRDPFSRPRREIE</sequence>
<reference evidence="6" key="1">
    <citation type="submission" date="2020-05" db="EMBL/GenBank/DDBJ databases">
        <title>Phylogenomic resolution of chytrid fungi.</title>
        <authorList>
            <person name="Stajich J.E."/>
            <person name="Amses K."/>
            <person name="Simmons R."/>
            <person name="Seto K."/>
            <person name="Myers J."/>
            <person name="Bonds A."/>
            <person name="Quandt C.A."/>
            <person name="Barry K."/>
            <person name="Liu P."/>
            <person name="Grigoriev I."/>
            <person name="Longcore J.E."/>
            <person name="James T.Y."/>
        </authorList>
    </citation>
    <scope>NUCLEOTIDE SEQUENCE</scope>
    <source>
        <strain evidence="6">JEL0318</strain>
    </source>
</reference>
<feature type="compositionally biased region" description="Polar residues" evidence="5">
    <location>
        <begin position="254"/>
        <end position="265"/>
    </location>
</feature>
<keyword evidence="2 6" id="KW-0689">Ribosomal protein</keyword>
<evidence type="ECO:0000313" key="7">
    <source>
        <dbReference type="Proteomes" id="UP001212841"/>
    </source>
</evidence>
<comment type="similarity">
    <text evidence="1">Belongs to the universal ribosomal protein uL3 family.</text>
</comment>
<dbReference type="GO" id="GO:0005762">
    <property type="term" value="C:mitochondrial large ribosomal subunit"/>
    <property type="evidence" value="ECO:0007669"/>
    <property type="project" value="TreeGrafter"/>
</dbReference>
<gene>
    <name evidence="6" type="primary">MRPL3</name>
    <name evidence="6" type="ORF">HK097_001380</name>
</gene>
<keyword evidence="3" id="KW-0687">Ribonucleoprotein</keyword>
<dbReference type="GO" id="GO:0006412">
    <property type="term" value="P:translation"/>
    <property type="evidence" value="ECO:0007669"/>
    <property type="project" value="InterPro"/>
</dbReference>
<name>A0AAD5S670_9FUNG</name>
<evidence type="ECO:0000256" key="2">
    <source>
        <dbReference type="ARBA" id="ARBA00022980"/>
    </source>
</evidence>
<evidence type="ECO:0000256" key="3">
    <source>
        <dbReference type="ARBA" id="ARBA00023274"/>
    </source>
</evidence>
<dbReference type="SUPFAM" id="SSF50447">
    <property type="entry name" value="Translation proteins"/>
    <property type="match status" value="1"/>
</dbReference>
<dbReference type="NCBIfam" id="TIGR03625">
    <property type="entry name" value="L3_bact"/>
    <property type="match status" value="1"/>
</dbReference>
<dbReference type="Pfam" id="PF00297">
    <property type="entry name" value="Ribosomal_L3"/>
    <property type="match status" value="1"/>
</dbReference>
<dbReference type="EMBL" id="JADGJD010001272">
    <property type="protein sequence ID" value="KAJ3044759.1"/>
    <property type="molecule type" value="Genomic_DNA"/>
</dbReference>
<dbReference type="InterPro" id="IPR009000">
    <property type="entry name" value="Transl_B-barrel_sf"/>
</dbReference>
<organism evidence="6 7">
    <name type="scientific">Rhizophlyctis rosea</name>
    <dbReference type="NCBI Taxonomy" id="64517"/>
    <lineage>
        <taxon>Eukaryota</taxon>
        <taxon>Fungi</taxon>
        <taxon>Fungi incertae sedis</taxon>
        <taxon>Chytridiomycota</taxon>
        <taxon>Chytridiomycota incertae sedis</taxon>
        <taxon>Chytridiomycetes</taxon>
        <taxon>Rhizophlyctidales</taxon>
        <taxon>Rhizophlyctidaceae</taxon>
        <taxon>Rhizophlyctis</taxon>
    </lineage>
</organism>
<dbReference type="PANTHER" id="PTHR11229:SF8">
    <property type="entry name" value="LARGE RIBOSOMAL SUBUNIT PROTEIN UL3M"/>
    <property type="match status" value="1"/>
</dbReference>
<keyword evidence="7" id="KW-1185">Reference proteome</keyword>
<dbReference type="AlphaFoldDB" id="A0AAD5S670"/>
<dbReference type="Gene3D" id="2.40.30.10">
    <property type="entry name" value="Translation factors"/>
    <property type="match status" value="2"/>
</dbReference>
<dbReference type="Proteomes" id="UP001212841">
    <property type="component" value="Unassembled WGS sequence"/>
</dbReference>
<feature type="region of interest" description="Disordered" evidence="5">
    <location>
        <begin position="241"/>
        <end position="279"/>
    </location>
</feature>
<evidence type="ECO:0000256" key="4">
    <source>
        <dbReference type="ARBA" id="ARBA00035209"/>
    </source>
</evidence>
<dbReference type="InterPro" id="IPR000597">
    <property type="entry name" value="Ribosomal_uL3"/>
</dbReference>
<protein>
    <recommendedName>
        <fullName evidence="4">Large ribosomal subunit protein uL3m</fullName>
    </recommendedName>
</protein>
<evidence type="ECO:0000256" key="5">
    <source>
        <dbReference type="SAM" id="MobiDB-lite"/>
    </source>
</evidence>
<feature type="compositionally biased region" description="Basic residues" evidence="5">
    <location>
        <begin position="269"/>
        <end position="279"/>
    </location>
</feature>
<accession>A0AAD5S670</accession>
<comment type="caution">
    <text evidence="6">The sequence shown here is derived from an EMBL/GenBank/DDBJ whole genome shotgun (WGS) entry which is preliminary data.</text>
</comment>